<dbReference type="SUPFAM" id="SSF52096">
    <property type="entry name" value="ClpP/crotonase"/>
    <property type="match status" value="1"/>
</dbReference>
<dbReference type="InterPro" id="IPR056738">
    <property type="entry name" value="NfeD1b_N"/>
</dbReference>
<name>A0ABU8NN15_9SPHI</name>
<feature type="domain" description="NfeD-like C-terminal" evidence="7">
    <location>
        <begin position="369"/>
        <end position="423"/>
    </location>
</feature>
<evidence type="ECO:0000256" key="5">
    <source>
        <dbReference type="SAM" id="Phobius"/>
    </source>
</evidence>
<feature type="transmembrane region" description="Helical" evidence="5">
    <location>
        <begin position="255"/>
        <end position="272"/>
    </location>
</feature>
<comment type="caution">
    <text evidence="10">The sequence shown here is derived from an EMBL/GenBank/DDBJ whole genome shotgun (WGS) entry which is preliminary data.</text>
</comment>
<dbReference type="InterPro" id="IPR056739">
    <property type="entry name" value="NfeD_membrane"/>
</dbReference>
<keyword evidence="3 5" id="KW-1133">Transmembrane helix</keyword>
<accession>A0ABU8NN15</accession>
<evidence type="ECO:0000256" key="2">
    <source>
        <dbReference type="ARBA" id="ARBA00022692"/>
    </source>
</evidence>
<evidence type="ECO:0000256" key="3">
    <source>
        <dbReference type="ARBA" id="ARBA00022989"/>
    </source>
</evidence>
<evidence type="ECO:0000259" key="8">
    <source>
        <dbReference type="Pfam" id="PF24961"/>
    </source>
</evidence>
<evidence type="ECO:0000256" key="4">
    <source>
        <dbReference type="ARBA" id="ARBA00023136"/>
    </source>
</evidence>
<dbReference type="CDD" id="cd07020">
    <property type="entry name" value="Clp_protease_NfeD_1"/>
    <property type="match status" value="1"/>
</dbReference>
<feature type="chain" id="PRO_5046434615" evidence="6">
    <location>
        <begin position="21"/>
        <end position="428"/>
    </location>
</feature>
<evidence type="ECO:0000256" key="1">
    <source>
        <dbReference type="ARBA" id="ARBA00004141"/>
    </source>
</evidence>
<evidence type="ECO:0000313" key="11">
    <source>
        <dbReference type="Proteomes" id="UP001378956"/>
    </source>
</evidence>
<dbReference type="PANTHER" id="PTHR33507:SF4">
    <property type="entry name" value="NODULATION COMPETITIVENESS PROTEIN NFED"/>
    <property type="match status" value="1"/>
</dbReference>
<dbReference type="SUPFAM" id="SSF141322">
    <property type="entry name" value="NfeD domain-like"/>
    <property type="match status" value="1"/>
</dbReference>
<dbReference type="PANTHER" id="PTHR33507">
    <property type="entry name" value="INNER MEMBRANE PROTEIN YBBJ"/>
    <property type="match status" value="1"/>
</dbReference>
<sequence>MKNKIFFLVFLACFPLMLSAQRVVMIKIDGAINPVSASFVHNGIEKATKEKAVCLVIHLNTPGGLLQSTRTIVSDILTSPVPVVVYVSPSGSHAGSAGVFITLAAHVAAMAPGTNIGAAHPVNLVGKTDSVMNVKATNDAVAFIRSIAEKRKRNLEWSEDAVRNSLSITENEALNKKVIDYIAANENELLNQIDGRNVELGSGNVTLHTKGAKIQYVEMSASEKLLDFISNPDVAYVLLMLGMAGIYFELFNPGAVLPGVVGVISLILAFYAMNTLPVNYAGLMLIVFSLVLFLLEIKVVSHGVLAIGGVVSLFLGSVMLFKSSSSLDMIKISTGVVISVTVLSATFFLCVIVLGLRAQRLKTVTGINILLGQTGEALSLLNPQGQLQVNGEVWTAESTKGKINKGELVKVIKVKGLTLFVEPLGRTV</sequence>
<keyword evidence="11" id="KW-1185">Reference proteome</keyword>
<dbReference type="Pfam" id="PF24961">
    <property type="entry name" value="NfeD_membrane"/>
    <property type="match status" value="1"/>
</dbReference>
<dbReference type="Pfam" id="PF01957">
    <property type="entry name" value="NfeD"/>
    <property type="match status" value="1"/>
</dbReference>
<feature type="signal peptide" evidence="6">
    <location>
        <begin position="1"/>
        <end position="20"/>
    </location>
</feature>
<dbReference type="InterPro" id="IPR002810">
    <property type="entry name" value="NfeD-like_C"/>
</dbReference>
<keyword evidence="2 5" id="KW-0812">Transmembrane</keyword>
<evidence type="ECO:0000259" key="7">
    <source>
        <dbReference type="Pfam" id="PF01957"/>
    </source>
</evidence>
<dbReference type="RefSeq" id="WP_337716842.1">
    <property type="nucleotide sequence ID" value="NZ_JBBEUB010000004.1"/>
</dbReference>
<reference evidence="10 11" key="1">
    <citation type="submission" date="2024-03" db="EMBL/GenBank/DDBJ databases">
        <title>Sequence of Lycoming College Course Isolates.</title>
        <authorList>
            <person name="Plotts O."/>
            <person name="Newman J."/>
        </authorList>
    </citation>
    <scope>NUCLEOTIDE SEQUENCE [LARGE SCALE GENOMIC DNA]</scope>
    <source>
        <strain evidence="10 11">CJB-3</strain>
    </source>
</reference>
<feature type="transmembrane region" description="Helical" evidence="5">
    <location>
        <begin position="332"/>
        <end position="356"/>
    </location>
</feature>
<feature type="domain" description="NfeD integral membrane" evidence="8">
    <location>
        <begin position="234"/>
        <end position="351"/>
    </location>
</feature>
<dbReference type="InterPro" id="IPR052165">
    <property type="entry name" value="Membrane_assoc_protease"/>
</dbReference>
<dbReference type="Gene3D" id="2.40.50.140">
    <property type="entry name" value="Nucleic acid-binding proteins"/>
    <property type="match status" value="1"/>
</dbReference>
<organism evidence="10 11">
    <name type="scientific">Pedobacter panaciterrae</name>
    <dbReference type="NCBI Taxonomy" id="363849"/>
    <lineage>
        <taxon>Bacteria</taxon>
        <taxon>Pseudomonadati</taxon>
        <taxon>Bacteroidota</taxon>
        <taxon>Sphingobacteriia</taxon>
        <taxon>Sphingobacteriales</taxon>
        <taxon>Sphingobacteriaceae</taxon>
        <taxon>Pedobacter</taxon>
    </lineage>
</organism>
<dbReference type="EMBL" id="JBBEUB010000004">
    <property type="protein sequence ID" value="MEJ2903658.1"/>
    <property type="molecule type" value="Genomic_DNA"/>
</dbReference>
<protein>
    <submittedName>
        <fullName evidence="10">Nodulation protein NfeD</fullName>
    </submittedName>
</protein>
<evidence type="ECO:0000313" key="10">
    <source>
        <dbReference type="EMBL" id="MEJ2903658.1"/>
    </source>
</evidence>
<gene>
    <name evidence="10" type="ORF">WAE58_14525</name>
</gene>
<keyword evidence="6" id="KW-0732">Signal</keyword>
<dbReference type="Proteomes" id="UP001378956">
    <property type="component" value="Unassembled WGS sequence"/>
</dbReference>
<evidence type="ECO:0000259" key="9">
    <source>
        <dbReference type="Pfam" id="PF25145"/>
    </source>
</evidence>
<feature type="domain" description="NfeD1b N-terminal" evidence="9">
    <location>
        <begin position="23"/>
        <end position="184"/>
    </location>
</feature>
<dbReference type="InterPro" id="IPR029045">
    <property type="entry name" value="ClpP/crotonase-like_dom_sf"/>
</dbReference>
<feature type="transmembrane region" description="Helical" evidence="5">
    <location>
        <begin position="302"/>
        <end position="320"/>
    </location>
</feature>
<dbReference type="Gene3D" id="3.90.226.10">
    <property type="entry name" value="2-enoyl-CoA Hydratase, Chain A, domain 1"/>
    <property type="match status" value="1"/>
</dbReference>
<feature type="transmembrane region" description="Helical" evidence="5">
    <location>
        <begin position="278"/>
        <end position="295"/>
    </location>
</feature>
<dbReference type="InterPro" id="IPR012340">
    <property type="entry name" value="NA-bd_OB-fold"/>
</dbReference>
<evidence type="ECO:0000256" key="6">
    <source>
        <dbReference type="SAM" id="SignalP"/>
    </source>
</evidence>
<proteinExistence type="predicted"/>
<comment type="subcellular location">
    <subcellularLocation>
        <location evidence="1">Membrane</location>
        <topology evidence="1">Multi-pass membrane protein</topology>
    </subcellularLocation>
</comment>
<keyword evidence="4 5" id="KW-0472">Membrane</keyword>
<dbReference type="Pfam" id="PF25145">
    <property type="entry name" value="NfeD1b_N"/>
    <property type="match status" value="1"/>
</dbReference>